<reference evidence="10 11" key="1">
    <citation type="submission" date="2020-04" db="EMBL/GenBank/DDBJ databases">
        <title>Marinobacter oceani sp. nov., isolated from marine solar saltern.</title>
        <authorList>
            <person name="Chen X.-Y."/>
        </authorList>
    </citation>
    <scope>NUCLEOTIDE SEQUENCE [LARGE SCALE GENOMIC DNA]</scope>
    <source>
        <strain evidence="10 11">W62</strain>
    </source>
</reference>
<comment type="catalytic activity">
    <reaction evidence="7">
        <text>2 GTP = 3',3'-c-di-GMP + 2 diphosphate</text>
        <dbReference type="Rhea" id="RHEA:24898"/>
        <dbReference type="ChEBI" id="CHEBI:33019"/>
        <dbReference type="ChEBI" id="CHEBI:37565"/>
        <dbReference type="ChEBI" id="CHEBI:58805"/>
        <dbReference type="EC" id="2.7.7.65"/>
    </reaction>
</comment>
<keyword evidence="3" id="KW-0600">Photoreceptor protein</keyword>
<evidence type="ECO:0000313" key="11">
    <source>
        <dbReference type="Proteomes" id="UP000567186"/>
    </source>
</evidence>
<dbReference type="InterPro" id="IPR029016">
    <property type="entry name" value="GAF-like_dom_sf"/>
</dbReference>
<evidence type="ECO:0000256" key="6">
    <source>
        <dbReference type="ARBA" id="ARBA00023170"/>
    </source>
</evidence>
<dbReference type="SMART" id="SM00065">
    <property type="entry name" value="GAF"/>
    <property type="match status" value="1"/>
</dbReference>
<dbReference type="Gene3D" id="3.30.450.40">
    <property type="match status" value="1"/>
</dbReference>
<dbReference type="GO" id="GO:0006355">
    <property type="term" value="P:regulation of DNA-templated transcription"/>
    <property type="evidence" value="ECO:0007669"/>
    <property type="project" value="InterPro"/>
</dbReference>
<evidence type="ECO:0000256" key="2">
    <source>
        <dbReference type="ARBA" id="ARBA00012528"/>
    </source>
</evidence>
<dbReference type="Pfam" id="PF08446">
    <property type="entry name" value="PAS_2"/>
    <property type="match status" value="1"/>
</dbReference>
<dbReference type="NCBIfam" id="TIGR00254">
    <property type="entry name" value="GGDEF"/>
    <property type="match status" value="1"/>
</dbReference>
<dbReference type="Gene3D" id="3.30.70.270">
    <property type="match status" value="1"/>
</dbReference>
<dbReference type="Pfam" id="PF00990">
    <property type="entry name" value="GGDEF"/>
    <property type="match status" value="1"/>
</dbReference>
<dbReference type="InterPro" id="IPR050469">
    <property type="entry name" value="Diguanylate_Cyclase"/>
</dbReference>
<dbReference type="InterPro" id="IPR013654">
    <property type="entry name" value="PAS_2"/>
</dbReference>
<evidence type="ECO:0000259" key="8">
    <source>
        <dbReference type="PROSITE" id="PS50046"/>
    </source>
</evidence>
<dbReference type="EC" id="2.7.7.65" evidence="2"/>
<dbReference type="SUPFAM" id="SSF55781">
    <property type="entry name" value="GAF domain-like"/>
    <property type="match status" value="2"/>
</dbReference>
<keyword evidence="11" id="KW-1185">Reference proteome</keyword>
<keyword evidence="4" id="KW-0716">Sensory transduction</keyword>
<evidence type="ECO:0000259" key="9">
    <source>
        <dbReference type="PROSITE" id="PS50887"/>
    </source>
</evidence>
<dbReference type="GO" id="GO:0009881">
    <property type="term" value="F:photoreceptor activity"/>
    <property type="evidence" value="ECO:0007669"/>
    <property type="project" value="UniProtKB-KW"/>
</dbReference>
<comment type="caution">
    <text evidence="10">The sequence shown here is derived from an EMBL/GenBank/DDBJ whole genome shotgun (WGS) entry which is preliminary data.</text>
</comment>
<proteinExistence type="predicted"/>
<dbReference type="SUPFAM" id="SSF55785">
    <property type="entry name" value="PYP-like sensor domain (PAS domain)"/>
    <property type="match status" value="1"/>
</dbReference>
<evidence type="ECO:0000256" key="3">
    <source>
        <dbReference type="ARBA" id="ARBA00022543"/>
    </source>
</evidence>
<dbReference type="AlphaFoldDB" id="A0A7Y0REM6"/>
<dbReference type="CDD" id="cd01949">
    <property type="entry name" value="GGDEF"/>
    <property type="match status" value="1"/>
</dbReference>
<dbReference type="OrthoDB" id="9808408at2"/>
<evidence type="ECO:0000313" key="10">
    <source>
        <dbReference type="EMBL" id="NMT64813.1"/>
    </source>
</evidence>
<dbReference type="InterPro" id="IPR000160">
    <property type="entry name" value="GGDEF_dom"/>
</dbReference>
<dbReference type="InterPro" id="IPR003018">
    <property type="entry name" value="GAF"/>
</dbReference>
<dbReference type="Pfam" id="PF00360">
    <property type="entry name" value="PHY"/>
    <property type="match status" value="1"/>
</dbReference>
<dbReference type="PANTHER" id="PTHR45138">
    <property type="entry name" value="REGULATORY COMPONENTS OF SENSORY TRANSDUCTION SYSTEM"/>
    <property type="match status" value="1"/>
</dbReference>
<name>A0A7Y0REM6_9GAMM</name>
<dbReference type="Pfam" id="PF01590">
    <property type="entry name" value="GAF"/>
    <property type="match status" value="1"/>
</dbReference>
<dbReference type="InterPro" id="IPR013515">
    <property type="entry name" value="Phytochrome_cen-reg"/>
</dbReference>
<dbReference type="FunFam" id="3.30.70.270:FF:000001">
    <property type="entry name" value="Diguanylate cyclase domain protein"/>
    <property type="match status" value="1"/>
</dbReference>
<keyword evidence="5" id="KW-0157">Chromophore</keyword>
<sequence>MGDNALYSEAEIEAALAVCDSEPVRIPGAIQRFGVLIRLDRELTCVQQVSANIEAFLGVSVKESLLVSPQILLGKKVHRSLREGLAKCDQLPAGLVVGREAEGKTRKFHVAAFHSGDSVVVELEPVAPRTRYRWRSVANEHLKTLVRGDTEAAVLNELVAAVRSITGHDRTLVFRFDEHWNGRVMAESHNERLPSMLNHHFPASDIPPQVRALYGVNQLRFIADTYQDPVPLVPSLEPSVDLSLGALRAVSPVHRQYMQNMGVATSMSVAIYSSTGLWGLLVCHKRDAEVLTPSGRDSVAILVRVAAQRLFLLKAEAEARYRDQIRQNRIVLAREVLEQGPEHILAEHAAEWLRLFQASGVALVYRDHASRHGCTPVKSQLFDLAAWLAEQWRELNPWSTMSLAEAGYPGVDDLDCGCCGLLAMPLVIDVTSRGWLFFFRREQVETIDWAGEPQKILERLDEQLKLTPRQSFATWREEVRGKSLAWLPQELASARDMGDDLAVLVSAHEVTDLNEHLRSEREALARANDHLHELATTDSLTGAMNRYRIEHLVQVFLANAERYGVSFSLVLFDIDHFKEVNDTYGHDEGDRILKTLVSSLESCLRKGDQLGRWGGEEFLVLVPGTDLIGATEFAARLRARVVATDFGLRNPVTVSLGVTEWMKGDSLKALLVRADSAMYRAKNAGRNRVFSDKTEETRHSE</sequence>
<protein>
    <recommendedName>
        <fullName evidence="2">diguanylate cyclase</fullName>
        <ecNumber evidence="2">2.7.7.65</ecNumber>
    </recommendedName>
</protein>
<dbReference type="InterPro" id="IPR001294">
    <property type="entry name" value="Phytochrome"/>
</dbReference>
<evidence type="ECO:0000256" key="1">
    <source>
        <dbReference type="ARBA" id="ARBA00001946"/>
    </source>
</evidence>
<feature type="domain" description="GGDEF" evidence="9">
    <location>
        <begin position="565"/>
        <end position="694"/>
    </location>
</feature>
<dbReference type="InterPro" id="IPR043128">
    <property type="entry name" value="Rev_trsase/Diguanyl_cyclase"/>
</dbReference>
<dbReference type="InterPro" id="IPR029787">
    <property type="entry name" value="Nucleotide_cyclase"/>
</dbReference>
<evidence type="ECO:0000256" key="7">
    <source>
        <dbReference type="ARBA" id="ARBA00034247"/>
    </source>
</evidence>
<dbReference type="PRINTS" id="PR01033">
    <property type="entry name" value="PHYTOCHROME"/>
</dbReference>
<dbReference type="EMBL" id="JABCKY010000006">
    <property type="protein sequence ID" value="NMT64813.1"/>
    <property type="molecule type" value="Genomic_DNA"/>
</dbReference>
<gene>
    <name evidence="10" type="ORF">HIU99_14585</name>
</gene>
<dbReference type="InterPro" id="IPR016132">
    <property type="entry name" value="Phyto_chromo_attachment"/>
</dbReference>
<dbReference type="PROSITE" id="PS50887">
    <property type="entry name" value="GGDEF"/>
    <property type="match status" value="1"/>
</dbReference>
<dbReference type="SUPFAM" id="SSF55073">
    <property type="entry name" value="Nucleotide cyclase"/>
    <property type="match status" value="1"/>
</dbReference>
<dbReference type="Gene3D" id="3.30.450.270">
    <property type="match status" value="1"/>
</dbReference>
<dbReference type="InterPro" id="IPR035965">
    <property type="entry name" value="PAS-like_dom_sf"/>
</dbReference>
<comment type="cofactor">
    <cofactor evidence="1">
        <name>Mg(2+)</name>
        <dbReference type="ChEBI" id="CHEBI:18420"/>
    </cofactor>
</comment>
<dbReference type="GO" id="GO:0052621">
    <property type="term" value="F:diguanylate cyclase activity"/>
    <property type="evidence" value="ECO:0007669"/>
    <property type="project" value="UniProtKB-EC"/>
</dbReference>
<dbReference type="SMART" id="SM00267">
    <property type="entry name" value="GGDEF"/>
    <property type="match status" value="1"/>
</dbReference>
<dbReference type="Gene3D" id="3.30.450.20">
    <property type="entry name" value="PAS domain"/>
    <property type="match status" value="1"/>
</dbReference>
<dbReference type="RefSeq" id="WP_135955549.1">
    <property type="nucleotide sequence ID" value="NZ_JABCKY010000006.1"/>
</dbReference>
<dbReference type="PROSITE" id="PS50046">
    <property type="entry name" value="PHYTOCHROME_2"/>
    <property type="match status" value="1"/>
</dbReference>
<dbReference type="Proteomes" id="UP000567186">
    <property type="component" value="Unassembled WGS sequence"/>
</dbReference>
<dbReference type="PANTHER" id="PTHR45138:SF9">
    <property type="entry name" value="DIGUANYLATE CYCLASE DGCM-RELATED"/>
    <property type="match status" value="1"/>
</dbReference>
<accession>A0A7Y0REM6</accession>
<organism evidence="10 11">
    <name type="scientific">Marinobacter orientalis</name>
    <dbReference type="NCBI Taxonomy" id="1928859"/>
    <lineage>
        <taxon>Bacteria</taxon>
        <taxon>Pseudomonadati</taxon>
        <taxon>Pseudomonadota</taxon>
        <taxon>Gammaproteobacteria</taxon>
        <taxon>Pseudomonadales</taxon>
        <taxon>Marinobacteraceae</taxon>
        <taxon>Marinobacter</taxon>
    </lineage>
</organism>
<keyword evidence="6" id="KW-0675">Receptor</keyword>
<evidence type="ECO:0000256" key="4">
    <source>
        <dbReference type="ARBA" id="ARBA00022606"/>
    </source>
</evidence>
<evidence type="ECO:0000256" key="5">
    <source>
        <dbReference type="ARBA" id="ARBA00022991"/>
    </source>
</evidence>
<feature type="domain" description="Phytochrome chromophore attachment site" evidence="8">
    <location>
        <begin position="150"/>
        <end position="284"/>
    </location>
</feature>
<dbReference type="InterPro" id="IPR043150">
    <property type="entry name" value="Phytochrome_PHY_sf"/>
</dbReference>
<dbReference type="GO" id="GO:0009584">
    <property type="term" value="P:detection of visible light"/>
    <property type="evidence" value="ECO:0007669"/>
    <property type="project" value="InterPro"/>
</dbReference>